<evidence type="ECO:0000313" key="1">
    <source>
        <dbReference type="EMBL" id="ETN21663.1"/>
    </source>
</evidence>
<sequence>MPTAECISKSSIHYGFKIEQCEVDTIFLYDKRNVKIDMELSKGLRELLIFVEEDEKV</sequence>
<proteinExistence type="predicted"/>
<dbReference type="Proteomes" id="UP000018817">
    <property type="component" value="Unassembled WGS sequence"/>
</dbReference>
<dbReference type="VEuPathDB" id="FungiDB:PPTG_21109"/>
<protein>
    <recommendedName>
        <fullName evidence="3">Reverse transcriptase Ty1/copia-type domain-containing protein</fullName>
    </recommendedName>
</protein>
<dbReference type="EMBL" id="KI669563">
    <property type="protein sequence ID" value="ETN21663.1"/>
    <property type="molecule type" value="Genomic_DNA"/>
</dbReference>
<accession>W2R8D3</accession>
<organism evidence="1 2">
    <name type="scientific">Phytophthora nicotianae (strain INRA-310)</name>
    <name type="common">Phytophthora parasitica</name>
    <dbReference type="NCBI Taxonomy" id="761204"/>
    <lineage>
        <taxon>Eukaryota</taxon>
        <taxon>Sar</taxon>
        <taxon>Stramenopiles</taxon>
        <taxon>Oomycota</taxon>
        <taxon>Peronosporomycetes</taxon>
        <taxon>Peronosporales</taxon>
        <taxon>Peronosporaceae</taxon>
        <taxon>Phytophthora</taxon>
    </lineage>
</organism>
<reference evidence="1 2" key="2">
    <citation type="submission" date="2013-11" db="EMBL/GenBank/DDBJ databases">
        <title>The Genome Sequence of Phytophthora parasitica INRA-310.</title>
        <authorList>
            <consortium name="The Broad Institute Genomics Platform"/>
            <person name="Russ C."/>
            <person name="Tyler B."/>
            <person name="Panabieres F."/>
            <person name="Shan W."/>
            <person name="Tripathy S."/>
            <person name="Grunwald N."/>
            <person name="Machado M."/>
            <person name="Johnson C.S."/>
            <person name="Arredondo F."/>
            <person name="Hong C."/>
            <person name="Coffey M."/>
            <person name="Young S.K."/>
            <person name="Zeng Q."/>
            <person name="Gargeya S."/>
            <person name="Fitzgerald M."/>
            <person name="Abouelleil A."/>
            <person name="Alvarado L."/>
            <person name="Chapman S.B."/>
            <person name="Gainer-Dewar J."/>
            <person name="Goldberg J."/>
            <person name="Griggs A."/>
            <person name="Gujja S."/>
            <person name="Hansen M."/>
            <person name="Howarth C."/>
            <person name="Imamovic A."/>
            <person name="Ireland A."/>
            <person name="Larimer J."/>
            <person name="McCowan C."/>
            <person name="Murphy C."/>
            <person name="Pearson M."/>
            <person name="Poon T.W."/>
            <person name="Priest M."/>
            <person name="Roberts A."/>
            <person name="Saif S."/>
            <person name="Shea T."/>
            <person name="Sykes S."/>
            <person name="Wortman J."/>
            <person name="Nusbaum C."/>
            <person name="Birren B."/>
        </authorList>
    </citation>
    <scope>NUCLEOTIDE SEQUENCE [LARGE SCALE GENOMIC DNA]</scope>
    <source>
        <strain evidence="1 2">INRA-310</strain>
    </source>
</reference>
<dbReference type="RefSeq" id="XP_008893810.1">
    <property type="nucleotide sequence ID" value="XM_008895562.1"/>
</dbReference>
<evidence type="ECO:0000313" key="2">
    <source>
        <dbReference type="Proteomes" id="UP000018817"/>
    </source>
</evidence>
<evidence type="ECO:0008006" key="3">
    <source>
        <dbReference type="Google" id="ProtNLM"/>
    </source>
</evidence>
<reference evidence="2" key="1">
    <citation type="submission" date="2011-12" db="EMBL/GenBank/DDBJ databases">
        <authorList>
            <consortium name="The Broad Institute Genome Sequencing Platform"/>
            <person name="Russ C."/>
            <person name="Tyler B."/>
            <person name="Panabieres F."/>
            <person name="Shan W."/>
            <person name="Tripathy S."/>
            <person name="Grunwald N."/>
            <person name="Machado M."/>
            <person name="Young S.K."/>
            <person name="Zeng Q."/>
            <person name="Gargeya S."/>
            <person name="Fitzgerald M."/>
            <person name="Haas B."/>
            <person name="Abouelleil A."/>
            <person name="Alvarado L."/>
            <person name="Arachchi H.M."/>
            <person name="Berlin A."/>
            <person name="Chapman S.B."/>
            <person name="Gearin G."/>
            <person name="Goldberg J."/>
            <person name="Griggs A."/>
            <person name="Gujja S."/>
            <person name="Hansen M."/>
            <person name="Heiman D."/>
            <person name="Howarth C."/>
            <person name="Larimer J."/>
            <person name="Lui A."/>
            <person name="MacDonald P.J.P."/>
            <person name="McCowen C."/>
            <person name="Montmayeur A."/>
            <person name="Murphy C."/>
            <person name="Neiman D."/>
            <person name="Pearson M."/>
            <person name="Priest M."/>
            <person name="Roberts A."/>
            <person name="Saif S."/>
            <person name="Shea T."/>
            <person name="Sisk P."/>
            <person name="Stolte C."/>
            <person name="Sykes S."/>
            <person name="Wortman J."/>
            <person name="Nusbaum C."/>
            <person name="Birren B."/>
        </authorList>
    </citation>
    <scope>NUCLEOTIDE SEQUENCE [LARGE SCALE GENOMIC DNA]</scope>
    <source>
        <strain evidence="2">INRA-310</strain>
    </source>
</reference>
<dbReference type="AlphaFoldDB" id="W2R8D3"/>
<dbReference type="GeneID" id="20189708"/>
<gene>
    <name evidence="1" type="ORF">PPTG_21109</name>
</gene>
<name>W2R8D3_PHYN3</name>